<dbReference type="SUPFAM" id="SSF51905">
    <property type="entry name" value="FAD/NAD(P)-binding domain"/>
    <property type="match status" value="1"/>
</dbReference>
<protein>
    <recommendedName>
        <fullName evidence="1">FAD-binding domain-containing protein</fullName>
    </recommendedName>
</protein>
<dbReference type="EMBL" id="JXST01000004">
    <property type="protein sequence ID" value="KIU18278.1"/>
    <property type="molecule type" value="Genomic_DNA"/>
</dbReference>
<dbReference type="Proteomes" id="UP000032221">
    <property type="component" value="Unassembled WGS sequence"/>
</dbReference>
<dbReference type="PANTHER" id="PTHR46865:SF8">
    <property type="entry name" value="POSSIBLE OXIDOREDUCTASE"/>
    <property type="match status" value="1"/>
</dbReference>
<gene>
    <name evidence="2" type="ORF">TL10_04390</name>
</gene>
<proteinExistence type="predicted"/>
<sequence length="394" mass="43215">MKIAIVGAGIAGTTAAFWLHRSGFDVTVFETAAELRDGGYIVDFWGVGYEVAEKMALTAQVHAAGYDVEQLRLVDQDGGRVGGFNTRALRRMANGRFTSVARGDLARMIFNTVDGQVSTRFGSRVVDIEQSDVDVKVRPHSGRPQSFDLVIGADGTHSAVRRAVFGPDERFEADLGYQVAAFEVTGYRPRDELVYLAHSSPGRMISRFAMRGDRTMFLTVFTADRLPGPAPRTTDDIKHALRQVLGTAGWESPQILAALEHTEDIYFDRMSQVIMDRWSSGRVALIGDAASAVSLLAGEGTGLAMAQAYVLAGELNRADTDYGRAFARQERLLRGFIEGKQASARRFAAVFAPTTSVGVWARNQATKLLAMPWLGQRIWRREISDALVLPQYGM</sequence>
<dbReference type="OrthoDB" id="3356051at2"/>
<dbReference type="InterPro" id="IPR002938">
    <property type="entry name" value="FAD-bd"/>
</dbReference>
<reference evidence="2 3" key="1">
    <citation type="submission" date="2015-01" db="EMBL/GenBank/DDBJ databases">
        <title>Genome sequence of Mycobacterium llatzerense and Mycobacterium immunogenum recovered from brain abscess.</title>
        <authorList>
            <person name="Greninger A.L."/>
            <person name="Langelier C."/>
            <person name="Cunningham G."/>
            <person name="Chiu C.Y."/>
            <person name="Miller S."/>
        </authorList>
    </citation>
    <scope>NUCLEOTIDE SEQUENCE [LARGE SCALE GENOMIC DNA]</scope>
    <source>
        <strain evidence="2 3">CLUC14</strain>
    </source>
</reference>
<dbReference type="PATRIC" id="fig|280871.6.peg.896"/>
<dbReference type="Gene3D" id="3.30.9.10">
    <property type="entry name" value="D-Amino Acid Oxidase, subunit A, domain 2"/>
    <property type="match status" value="1"/>
</dbReference>
<dbReference type="PANTHER" id="PTHR46865">
    <property type="entry name" value="OXIDOREDUCTASE-RELATED"/>
    <property type="match status" value="1"/>
</dbReference>
<accession>A0A0D1J9I6</accession>
<evidence type="ECO:0000313" key="3">
    <source>
        <dbReference type="Proteomes" id="UP000032221"/>
    </source>
</evidence>
<name>A0A0D1J9I6_9MYCO</name>
<dbReference type="AlphaFoldDB" id="A0A0D1J9I6"/>
<dbReference type="PRINTS" id="PR00420">
    <property type="entry name" value="RNGMNOXGNASE"/>
</dbReference>
<organism evidence="2 3">
    <name type="scientific">Mycolicibacterium llatzerense</name>
    <dbReference type="NCBI Taxonomy" id="280871"/>
    <lineage>
        <taxon>Bacteria</taxon>
        <taxon>Bacillati</taxon>
        <taxon>Actinomycetota</taxon>
        <taxon>Actinomycetes</taxon>
        <taxon>Mycobacteriales</taxon>
        <taxon>Mycobacteriaceae</taxon>
        <taxon>Mycolicibacterium</taxon>
    </lineage>
</organism>
<dbReference type="RefSeq" id="WP_043984648.1">
    <property type="nucleotide sequence ID" value="NZ_JXST01000004.1"/>
</dbReference>
<dbReference type="InterPro" id="IPR036188">
    <property type="entry name" value="FAD/NAD-bd_sf"/>
</dbReference>
<dbReference type="STRING" id="280871.TL10_04390"/>
<dbReference type="GO" id="GO:0071949">
    <property type="term" value="F:FAD binding"/>
    <property type="evidence" value="ECO:0007669"/>
    <property type="project" value="InterPro"/>
</dbReference>
<dbReference type="InterPro" id="IPR051704">
    <property type="entry name" value="FAD_aromatic-hydroxylase"/>
</dbReference>
<comment type="caution">
    <text evidence="2">The sequence shown here is derived from an EMBL/GenBank/DDBJ whole genome shotgun (WGS) entry which is preliminary data.</text>
</comment>
<evidence type="ECO:0000259" key="1">
    <source>
        <dbReference type="Pfam" id="PF01494"/>
    </source>
</evidence>
<keyword evidence="3" id="KW-1185">Reference proteome</keyword>
<evidence type="ECO:0000313" key="2">
    <source>
        <dbReference type="EMBL" id="KIU18278.1"/>
    </source>
</evidence>
<dbReference type="Gene3D" id="3.50.50.60">
    <property type="entry name" value="FAD/NAD(P)-binding domain"/>
    <property type="match status" value="1"/>
</dbReference>
<dbReference type="Pfam" id="PF01494">
    <property type="entry name" value="FAD_binding_3"/>
    <property type="match status" value="1"/>
</dbReference>
<dbReference type="NCBIfam" id="NF005761">
    <property type="entry name" value="PRK07588.1"/>
    <property type="match status" value="1"/>
</dbReference>
<feature type="domain" description="FAD-binding" evidence="1">
    <location>
        <begin position="2"/>
        <end position="315"/>
    </location>
</feature>